<dbReference type="SUPFAM" id="SSF53448">
    <property type="entry name" value="Nucleotide-diphospho-sugar transferases"/>
    <property type="match status" value="1"/>
</dbReference>
<protein>
    <submittedName>
        <fullName evidence="1">Acylneuraminate cytidylyltransferase family protein</fullName>
    </submittedName>
</protein>
<comment type="caution">
    <text evidence="1">The sequence shown here is derived from an EMBL/GenBank/DDBJ whole genome shotgun (WGS) entry which is preliminary data.</text>
</comment>
<evidence type="ECO:0000313" key="1">
    <source>
        <dbReference type="EMBL" id="MBN8661474.1"/>
    </source>
</evidence>
<accession>A0A8J7P8X0</accession>
<proteinExistence type="predicted"/>
<dbReference type="InterPro" id="IPR029044">
    <property type="entry name" value="Nucleotide-diphossugar_trans"/>
</dbReference>
<name>A0A8J7P8X0_9BACT</name>
<dbReference type="Gene3D" id="3.90.550.10">
    <property type="entry name" value="Spore Coat Polysaccharide Biosynthesis Protein SpsA, Chain A"/>
    <property type="match status" value="1"/>
</dbReference>
<keyword evidence="1" id="KW-0548">Nucleotidyltransferase</keyword>
<organism evidence="1 2">
    <name type="scientific">Candidatus Obscuribacter phosphatis</name>
    <dbReference type="NCBI Taxonomy" id="1906157"/>
    <lineage>
        <taxon>Bacteria</taxon>
        <taxon>Bacillati</taxon>
        <taxon>Candidatus Melainabacteria</taxon>
        <taxon>Candidatus Obscuribacterales</taxon>
        <taxon>Candidatus Obscuribacteraceae</taxon>
        <taxon>Candidatus Obscuribacter</taxon>
    </lineage>
</organism>
<dbReference type="GO" id="GO:0008781">
    <property type="term" value="F:N-acylneuraminate cytidylyltransferase activity"/>
    <property type="evidence" value="ECO:0007669"/>
    <property type="project" value="TreeGrafter"/>
</dbReference>
<reference evidence="1" key="1">
    <citation type="submission" date="2021-02" db="EMBL/GenBank/DDBJ databases">
        <title>Genome-Resolved Metagenomics of a Microbial Community Performing Photosynthetic Biological Nutrient Removal.</title>
        <authorList>
            <person name="Mcdaniel E.A."/>
        </authorList>
    </citation>
    <scope>NUCLEOTIDE SEQUENCE</scope>
    <source>
        <strain evidence="1">UWPOB_OBS1</strain>
    </source>
</reference>
<gene>
    <name evidence="1" type="ORF">J0M35_14000</name>
</gene>
<dbReference type="CDD" id="cd02513">
    <property type="entry name" value="CMP-NeuAc_Synthase"/>
    <property type="match status" value="1"/>
</dbReference>
<dbReference type="InterPro" id="IPR003329">
    <property type="entry name" value="Cytidylyl_trans"/>
</dbReference>
<sequence length="248" mass="27609">MEAPVKKKRLCSICARGGSKGVPGKNWRPLLGKPLILHSIEQARSTNLFDALCVSSDSPEVLSIAREAGVEVVVDRPKEMATDNAGKLDVIVHALKCAESELGITFDTAVDLDATAPVRLPADIELAVAILERSGASNLITACKARRSPYFNLVELKDGKIDLAKRMTGQKVVRRQDAPPCFDMNASIYVWQRDILLKEPSVFYDDTRLMVMPELRSHDIDCEFDWFIVEQILQSQDYRKEASYDAVD</sequence>
<dbReference type="AlphaFoldDB" id="A0A8J7P8X0"/>
<dbReference type="EMBL" id="JAFLCK010000020">
    <property type="protein sequence ID" value="MBN8661474.1"/>
    <property type="molecule type" value="Genomic_DNA"/>
</dbReference>
<dbReference type="PANTHER" id="PTHR21485:SF6">
    <property type="entry name" value="N-ACYLNEURAMINATE CYTIDYLYLTRANSFERASE-RELATED"/>
    <property type="match status" value="1"/>
</dbReference>
<evidence type="ECO:0000313" key="2">
    <source>
        <dbReference type="Proteomes" id="UP000664277"/>
    </source>
</evidence>
<dbReference type="Pfam" id="PF02348">
    <property type="entry name" value="CTP_transf_3"/>
    <property type="match status" value="1"/>
</dbReference>
<dbReference type="PANTHER" id="PTHR21485">
    <property type="entry name" value="HAD SUPERFAMILY MEMBERS CMAS AND KDSC"/>
    <property type="match status" value="1"/>
</dbReference>
<dbReference type="Proteomes" id="UP000664277">
    <property type="component" value="Unassembled WGS sequence"/>
</dbReference>
<keyword evidence="1" id="KW-0808">Transferase</keyword>
<dbReference type="InterPro" id="IPR050793">
    <property type="entry name" value="CMP-NeuNAc_synthase"/>
</dbReference>